<proteinExistence type="predicted"/>
<dbReference type="Pfam" id="PF08021">
    <property type="entry name" value="FAD_binding_9"/>
    <property type="match status" value="1"/>
</dbReference>
<keyword evidence="3" id="KW-1185">Reference proteome</keyword>
<dbReference type="RefSeq" id="WP_182631750.1">
    <property type="nucleotide sequence ID" value="NZ_JAALDM010000082.1"/>
</dbReference>
<dbReference type="Gene3D" id="2.40.30.10">
    <property type="entry name" value="Translation factors"/>
    <property type="match status" value="1"/>
</dbReference>
<accession>A0ABV5JM19</accession>
<dbReference type="EMBL" id="JBHMDY010000002">
    <property type="protein sequence ID" value="MFB9258765.1"/>
    <property type="molecule type" value="Genomic_DNA"/>
</dbReference>
<dbReference type="Pfam" id="PF04954">
    <property type="entry name" value="SIP"/>
    <property type="match status" value="1"/>
</dbReference>
<dbReference type="InterPro" id="IPR007037">
    <property type="entry name" value="SIP_rossman_dom"/>
</dbReference>
<dbReference type="InterPro" id="IPR017927">
    <property type="entry name" value="FAD-bd_FR_type"/>
</dbReference>
<evidence type="ECO:0000313" key="3">
    <source>
        <dbReference type="Proteomes" id="UP001589700"/>
    </source>
</evidence>
<organism evidence="2 3">
    <name type="scientific">Dietzia aerolata</name>
    <dbReference type="NCBI Taxonomy" id="595984"/>
    <lineage>
        <taxon>Bacteria</taxon>
        <taxon>Bacillati</taxon>
        <taxon>Actinomycetota</taxon>
        <taxon>Actinomycetes</taxon>
        <taxon>Mycobacteriales</taxon>
        <taxon>Dietziaceae</taxon>
        <taxon>Dietzia</taxon>
    </lineage>
</organism>
<feature type="domain" description="FAD-binding FR-type" evidence="1">
    <location>
        <begin position="11"/>
        <end position="162"/>
    </location>
</feature>
<name>A0ABV5JM19_9ACTN</name>
<reference evidence="2 3" key="1">
    <citation type="submission" date="2024-09" db="EMBL/GenBank/DDBJ databases">
        <authorList>
            <person name="Sun Q."/>
            <person name="Mori K."/>
        </authorList>
    </citation>
    <scope>NUCLEOTIDE SEQUENCE [LARGE SCALE GENOMIC DNA]</scope>
    <source>
        <strain evidence="2 3">CCM 7659</strain>
    </source>
</reference>
<sequence>MAAKRLKPDNATTIPVTLTARERISPSFLRLTLTGEKLANYQVMGADQWFRLFLPTESDDRASGPAGEVKTLPDMGVRSMASYALSPPSRRPLIRNYTTAEFRPADPAAGRATAELDFDVYVDDSHTGPGLRWALDAALGSPAALLDEGRLYAPPAGSAVELLVGDESALPALAGVLRDAPPELTGVVVVEVKNQGDVRDLPGPSGVEVAWEIRGDDDDPGARAAAHVRERGVPDGLTYSYLAGPSSMVTGLRRFLVRDSGVPKDLVSFTGYWR</sequence>
<protein>
    <submittedName>
        <fullName evidence="2">Siderophore-interacting protein</fullName>
    </submittedName>
</protein>
<dbReference type="InterPro" id="IPR039261">
    <property type="entry name" value="FNR_nucleotide-bd"/>
</dbReference>
<evidence type="ECO:0000313" key="2">
    <source>
        <dbReference type="EMBL" id="MFB9258765.1"/>
    </source>
</evidence>
<dbReference type="InterPro" id="IPR039374">
    <property type="entry name" value="SIP_fam"/>
</dbReference>
<dbReference type="Proteomes" id="UP001589700">
    <property type="component" value="Unassembled WGS sequence"/>
</dbReference>
<gene>
    <name evidence="2" type="ORF">ACFFVD_03020</name>
</gene>
<comment type="caution">
    <text evidence="2">The sequence shown here is derived from an EMBL/GenBank/DDBJ whole genome shotgun (WGS) entry which is preliminary data.</text>
</comment>
<dbReference type="PANTHER" id="PTHR30157">
    <property type="entry name" value="FERRIC REDUCTASE, NADPH-DEPENDENT"/>
    <property type="match status" value="1"/>
</dbReference>
<dbReference type="Gene3D" id="3.40.50.80">
    <property type="entry name" value="Nucleotide-binding domain of ferredoxin-NADP reductase (FNR) module"/>
    <property type="match status" value="1"/>
</dbReference>
<dbReference type="PANTHER" id="PTHR30157:SF0">
    <property type="entry name" value="NADPH-DEPENDENT FERRIC-CHELATE REDUCTASE"/>
    <property type="match status" value="1"/>
</dbReference>
<dbReference type="InterPro" id="IPR013113">
    <property type="entry name" value="SIP_FAD-bd"/>
</dbReference>
<dbReference type="CDD" id="cd06193">
    <property type="entry name" value="siderophore_interacting"/>
    <property type="match status" value="1"/>
</dbReference>
<dbReference type="PROSITE" id="PS51384">
    <property type="entry name" value="FAD_FR"/>
    <property type="match status" value="1"/>
</dbReference>
<evidence type="ECO:0000259" key="1">
    <source>
        <dbReference type="PROSITE" id="PS51384"/>
    </source>
</evidence>